<dbReference type="Proteomes" id="UP000054978">
    <property type="component" value="Unassembled WGS sequence"/>
</dbReference>
<dbReference type="Gene3D" id="1.10.150.690">
    <property type="entry name" value="DUF2063"/>
    <property type="match status" value="1"/>
</dbReference>
<gene>
    <name evidence="2" type="ORF">AWB83_03242</name>
</gene>
<proteinExistence type="predicted"/>
<dbReference type="STRING" id="1777144.AWB83_03242"/>
<evidence type="ECO:0000313" key="3">
    <source>
        <dbReference type="Proteomes" id="UP000054978"/>
    </source>
</evidence>
<dbReference type="RefSeq" id="WP_087046608.1">
    <property type="nucleotide sequence ID" value="NZ_FCOB02000014.1"/>
</dbReference>
<feature type="domain" description="Putative DNA-binding" evidence="1">
    <location>
        <begin position="10"/>
        <end position="102"/>
    </location>
</feature>
<dbReference type="EMBL" id="FCOB02000014">
    <property type="protein sequence ID" value="SAK69338.1"/>
    <property type="molecule type" value="Genomic_DNA"/>
</dbReference>
<protein>
    <recommendedName>
        <fullName evidence="1">Putative DNA-binding domain-containing protein</fullName>
    </recommendedName>
</protein>
<comment type="caution">
    <text evidence="2">The sequence shown here is derived from an EMBL/GenBank/DDBJ whole genome shotgun (WGS) entry which is preliminary data.</text>
</comment>
<evidence type="ECO:0000313" key="2">
    <source>
        <dbReference type="EMBL" id="SAK69338.1"/>
    </source>
</evidence>
<accession>A0A158BGW8</accession>
<dbReference type="InterPro" id="IPR018640">
    <property type="entry name" value="DUF2063"/>
</dbReference>
<keyword evidence="3" id="KW-1185">Reference proteome</keyword>
<reference evidence="2" key="1">
    <citation type="submission" date="2016-01" db="EMBL/GenBank/DDBJ databases">
        <authorList>
            <person name="Peeters C."/>
        </authorList>
    </citation>
    <scope>NUCLEOTIDE SEQUENCE [LARGE SCALE GENOMIC DNA]</scope>
    <source>
        <strain evidence="2">LMG 29326</strain>
    </source>
</reference>
<dbReference type="Pfam" id="PF09836">
    <property type="entry name" value="DUF2063"/>
    <property type="match status" value="1"/>
</dbReference>
<sequence length="270" mass="29143">MNMFTPSLAEMQRAMRRSLLEGADEDAAAVVLAHGLDPQARLNIYRNTAQGVLVNALQLAFPAVRRLVGADFFECAVRLFVHAAPPRSAWLDQYGELFPVFLAQMSQLSTVPYVVDVARLEWQVNGVLQAPDVMPLDPACLAPLDEDALGSLRLSPHPAARLLRCDAPADAIWRAVLKQDDAALGAIELAAGPVHLLVQRVTEGVDTLRLNVGEWHISKALFAGESLDAALACAPETDGFALIGAYLARGCFARTPRTANCIRIHQGTST</sequence>
<dbReference type="AlphaFoldDB" id="A0A158BGW8"/>
<name>A0A158BGW8_9BURK</name>
<evidence type="ECO:0000259" key="1">
    <source>
        <dbReference type="Pfam" id="PF09836"/>
    </source>
</evidence>
<dbReference type="OrthoDB" id="4146344at2"/>
<organism evidence="2 3">
    <name type="scientific">Caballeronia ptereochthonis</name>
    <dbReference type="NCBI Taxonomy" id="1777144"/>
    <lineage>
        <taxon>Bacteria</taxon>
        <taxon>Pseudomonadati</taxon>
        <taxon>Pseudomonadota</taxon>
        <taxon>Betaproteobacteria</taxon>
        <taxon>Burkholderiales</taxon>
        <taxon>Burkholderiaceae</taxon>
        <taxon>Caballeronia</taxon>
    </lineage>
</organism>
<dbReference type="InterPro" id="IPR044922">
    <property type="entry name" value="DUF2063_N_sf"/>
</dbReference>